<evidence type="ECO:0000313" key="2">
    <source>
        <dbReference type="EMBL" id="MBB6551607.1"/>
    </source>
</evidence>
<dbReference type="PANTHER" id="PTHR40763:SF5">
    <property type="entry name" value="MEMBRANE PROTEIN"/>
    <property type="match status" value="1"/>
</dbReference>
<evidence type="ECO:0000259" key="1">
    <source>
        <dbReference type="Pfam" id="PF08044"/>
    </source>
</evidence>
<sequence length="170" mass="18631">MSRVSDVDRDRAVELVQQAYADGRLDPAELEARLERALTATSAHELAPVVADLPGEEPVRLESVGGRVTRTGDWQVPRRLRIDSEYGSVRLDLTQAHAPYAQVDIELRLAYGRALIILPAGASADADGVRTEWGRVICKAPGRPRPGGLHVHVAGELPYGRLIIRSSRKR</sequence>
<evidence type="ECO:0000313" key="3">
    <source>
        <dbReference type="Proteomes" id="UP000565579"/>
    </source>
</evidence>
<dbReference type="EMBL" id="JACHMI010000001">
    <property type="protein sequence ID" value="MBB6551607.1"/>
    <property type="molecule type" value="Genomic_DNA"/>
</dbReference>
<feature type="domain" description="DUF1707" evidence="1">
    <location>
        <begin position="3"/>
        <end position="54"/>
    </location>
</feature>
<dbReference type="RefSeq" id="WP_185105648.1">
    <property type="nucleotide sequence ID" value="NZ_BAAAXY010000118.1"/>
</dbReference>
<dbReference type="PANTHER" id="PTHR40763">
    <property type="entry name" value="MEMBRANE PROTEIN-RELATED"/>
    <property type="match status" value="1"/>
</dbReference>
<dbReference type="Pfam" id="PF08044">
    <property type="entry name" value="DUF1707"/>
    <property type="match status" value="1"/>
</dbReference>
<keyword evidence="3" id="KW-1185">Reference proteome</keyword>
<reference evidence="2 3" key="1">
    <citation type="submission" date="2020-08" db="EMBL/GenBank/DDBJ databases">
        <title>Sequencing the genomes of 1000 actinobacteria strains.</title>
        <authorList>
            <person name="Klenk H.-P."/>
        </authorList>
    </citation>
    <scope>NUCLEOTIDE SEQUENCE [LARGE SCALE GENOMIC DNA]</scope>
    <source>
        <strain evidence="2 3">DSM 43768</strain>
    </source>
</reference>
<accession>A0A7X0NXS7</accession>
<gene>
    <name evidence="2" type="ORF">HD593_006402</name>
</gene>
<proteinExistence type="predicted"/>
<comment type="caution">
    <text evidence="2">The sequence shown here is derived from an EMBL/GenBank/DDBJ whole genome shotgun (WGS) entry which is preliminary data.</text>
</comment>
<protein>
    <recommendedName>
        <fullName evidence="1">DUF1707 domain-containing protein</fullName>
    </recommendedName>
</protein>
<dbReference type="AlphaFoldDB" id="A0A7X0NXS7"/>
<organism evidence="2 3">
    <name type="scientific">Nonomuraea rubra</name>
    <dbReference type="NCBI Taxonomy" id="46180"/>
    <lineage>
        <taxon>Bacteria</taxon>
        <taxon>Bacillati</taxon>
        <taxon>Actinomycetota</taxon>
        <taxon>Actinomycetes</taxon>
        <taxon>Streptosporangiales</taxon>
        <taxon>Streptosporangiaceae</taxon>
        <taxon>Nonomuraea</taxon>
    </lineage>
</organism>
<dbReference type="InterPro" id="IPR012551">
    <property type="entry name" value="DUF1707_SHOCT-like"/>
</dbReference>
<dbReference type="Proteomes" id="UP000565579">
    <property type="component" value="Unassembled WGS sequence"/>
</dbReference>
<name>A0A7X0NXS7_9ACTN</name>